<proteinExistence type="predicted"/>
<protein>
    <recommendedName>
        <fullName evidence="1">AB hydrolase-1 domain-containing protein</fullName>
    </recommendedName>
</protein>
<dbReference type="PANTHER" id="PTHR43798">
    <property type="entry name" value="MONOACYLGLYCEROL LIPASE"/>
    <property type="match status" value="1"/>
</dbReference>
<dbReference type="Pfam" id="PF00561">
    <property type="entry name" value="Abhydrolase_1"/>
    <property type="match status" value="1"/>
</dbReference>
<dbReference type="InterPro" id="IPR029058">
    <property type="entry name" value="AB_hydrolase_fold"/>
</dbReference>
<dbReference type="Proteomes" id="UP000093267">
    <property type="component" value="Chromosome"/>
</dbReference>
<evidence type="ECO:0000259" key="1">
    <source>
        <dbReference type="Pfam" id="PF00561"/>
    </source>
</evidence>
<dbReference type="AlphaFoldDB" id="A0A1B2IWA1"/>
<accession>A0A1B2IWA1</accession>
<evidence type="ECO:0000313" key="2">
    <source>
        <dbReference type="EMBL" id="ANZ66344.1"/>
    </source>
</evidence>
<gene>
    <name evidence="2" type="ORF">AYR63_03785</name>
</gene>
<dbReference type="Gene3D" id="3.40.50.1820">
    <property type="entry name" value="alpha/beta hydrolase"/>
    <property type="match status" value="1"/>
</dbReference>
<dbReference type="RefSeq" id="WP_065901716.1">
    <property type="nucleotide sequence ID" value="NZ_CP014912.1"/>
</dbReference>
<sequence>MTKTTFKQPLLDHNSPEFKTAKQAEAALFNVYNLTGTDTYYQLPDSDMRVRVTEIGSGTPIFIVPGNTGDGFPFSSLIGHMGNHHFYLFNRPGGGLSDGIDLTKLPDIRQFVVDTIDTVLNDLHLDRVPIMAHSMGCHWALWYALAHPERVSKLILIGNPGRVMLGKTPAPLKVLTLPGLDKIVSKRLIPKNQDQAFNGLKLMGTNKETLATLPNELREAYLRFEHLPNYSVSTLSLLKTLTVNPKYEIKAADLAQIQCPTLMLWGENDTFASVDKGREIGNALPDNRFHLVKDAGHMPWLDRPEECAGQVELFLQ</sequence>
<dbReference type="GO" id="GO:0016020">
    <property type="term" value="C:membrane"/>
    <property type="evidence" value="ECO:0007669"/>
    <property type="project" value="TreeGrafter"/>
</dbReference>
<dbReference type="SUPFAM" id="SSF53474">
    <property type="entry name" value="alpha/beta-Hydrolases"/>
    <property type="match status" value="1"/>
</dbReference>
<dbReference type="PANTHER" id="PTHR43798:SF33">
    <property type="entry name" value="HYDROLASE, PUTATIVE (AFU_ORTHOLOGUE AFUA_2G14860)-RELATED"/>
    <property type="match status" value="1"/>
</dbReference>
<feature type="domain" description="AB hydrolase-1" evidence="1">
    <location>
        <begin position="60"/>
        <end position="304"/>
    </location>
</feature>
<evidence type="ECO:0000313" key="3">
    <source>
        <dbReference type="Proteomes" id="UP000093267"/>
    </source>
</evidence>
<dbReference type="InterPro" id="IPR000073">
    <property type="entry name" value="AB_hydrolase_1"/>
</dbReference>
<dbReference type="STRING" id="240427.AYR62_12560"/>
<name>A0A1B2IWA1_9LACO</name>
<organism evidence="2 3">
    <name type="scientific">Secundilactobacillus paracollinoides</name>
    <dbReference type="NCBI Taxonomy" id="240427"/>
    <lineage>
        <taxon>Bacteria</taxon>
        <taxon>Bacillati</taxon>
        <taxon>Bacillota</taxon>
        <taxon>Bacilli</taxon>
        <taxon>Lactobacillales</taxon>
        <taxon>Lactobacillaceae</taxon>
        <taxon>Secundilactobacillus</taxon>
    </lineage>
</organism>
<keyword evidence="3" id="KW-1185">Reference proteome</keyword>
<dbReference type="EMBL" id="CP014924">
    <property type="protein sequence ID" value="ANZ66344.1"/>
    <property type="molecule type" value="Genomic_DNA"/>
</dbReference>
<dbReference type="InterPro" id="IPR050266">
    <property type="entry name" value="AB_hydrolase_sf"/>
</dbReference>
<reference evidence="2 3" key="1">
    <citation type="submission" date="2016-03" db="EMBL/GenBank/DDBJ databases">
        <title>Pediococcus and Lactobacillus from brewery environment - whole genome sequencing and assembly.</title>
        <authorList>
            <person name="Behr J."/>
            <person name="Geissler A.J."/>
            <person name="Vogel R.F."/>
        </authorList>
    </citation>
    <scope>NUCLEOTIDE SEQUENCE [LARGE SCALE GENOMIC DNA]</scope>
    <source>
        <strain evidence="2 3">TMW 1.1995</strain>
    </source>
</reference>